<dbReference type="InterPro" id="IPR010139">
    <property type="entry name" value="Imidazole-glycPsynth_HisH"/>
</dbReference>
<keyword evidence="6 12" id="KW-0456">Lyase</keyword>
<evidence type="ECO:0000256" key="13">
    <source>
        <dbReference type="PIRSR" id="PIRSR036936-1"/>
    </source>
</evidence>
<dbReference type="CDD" id="cd01748">
    <property type="entry name" value="GATase1_IGP_Synthase"/>
    <property type="match status" value="1"/>
</dbReference>
<dbReference type="GO" id="GO:0000105">
    <property type="term" value="P:L-histidine biosynthetic process"/>
    <property type="evidence" value="ECO:0007669"/>
    <property type="project" value="UniProtKB-UniRule"/>
</dbReference>
<dbReference type="InterPro" id="IPR014640">
    <property type="entry name" value="IGPS_HisHF"/>
</dbReference>
<comment type="pathway">
    <text evidence="1 12">Amino-acid biosynthesis; L-histidine biosynthesis; L-histidine from 5-phospho-alpha-D-ribose 1-diphosphate: step 5/9.</text>
</comment>
<evidence type="ECO:0000256" key="7">
    <source>
        <dbReference type="ARBA" id="ARBA00023268"/>
    </source>
</evidence>
<proteinExistence type="inferred from homology"/>
<dbReference type="PROSITE" id="PS51273">
    <property type="entry name" value="GATASE_TYPE_1"/>
    <property type="match status" value="1"/>
</dbReference>
<evidence type="ECO:0000313" key="18">
    <source>
        <dbReference type="Proteomes" id="UP000324585"/>
    </source>
</evidence>
<dbReference type="Proteomes" id="UP000324585">
    <property type="component" value="Unassembled WGS sequence"/>
</dbReference>
<evidence type="ECO:0000256" key="1">
    <source>
        <dbReference type="ARBA" id="ARBA00005091"/>
    </source>
</evidence>
<feature type="binding site" evidence="14">
    <location>
        <position position="560"/>
    </location>
    <ligand>
        <name>substrate</name>
    </ligand>
</feature>
<feature type="binding site" description="covalent" evidence="14">
    <location>
        <position position="156"/>
    </location>
    <ligand>
        <name>L-glutamine</name>
        <dbReference type="ChEBI" id="CHEBI:58359"/>
    </ligand>
</feature>
<dbReference type="AlphaFoldDB" id="A0A5J4YN37"/>
<keyword evidence="18" id="KW-1185">Reference proteome</keyword>
<evidence type="ECO:0000256" key="5">
    <source>
        <dbReference type="ARBA" id="ARBA00023102"/>
    </source>
</evidence>
<dbReference type="NCBIfam" id="TIGR00735">
    <property type="entry name" value="hisF"/>
    <property type="match status" value="1"/>
</dbReference>
<dbReference type="FunFam" id="3.20.20.70:FF:000094">
    <property type="entry name" value="Imidazole glycerol phosphate synthase hisHF"/>
    <property type="match status" value="1"/>
</dbReference>
<keyword evidence="5 12" id="KW-0368">Histidine biosynthesis</keyword>
<evidence type="ECO:0000256" key="6">
    <source>
        <dbReference type="ARBA" id="ARBA00023239"/>
    </source>
</evidence>
<dbReference type="PANTHER" id="PTHR21235:SF2">
    <property type="entry name" value="IMIDAZOLE GLYCEROL PHOSPHATE SYNTHASE HISHF"/>
    <property type="match status" value="1"/>
</dbReference>
<evidence type="ECO:0000256" key="12">
    <source>
        <dbReference type="PIRNR" id="PIRNR036936"/>
    </source>
</evidence>
<dbReference type="OrthoDB" id="10254903at2759"/>
<dbReference type="SUPFAM" id="SSF52317">
    <property type="entry name" value="Class I glutamine amidotransferase-like"/>
    <property type="match status" value="1"/>
</dbReference>
<feature type="active site" description="For GATase activity" evidence="13">
    <location>
        <position position="275"/>
    </location>
</feature>
<dbReference type="OMA" id="GNYGHFV"/>
<evidence type="ECO:0000256" key="15">
    <source>
        <dbReference type="RuleBase" id="RU003657"/>
    </source>
</evidence>
<organism evidence="17 18">
    <name type="scientific">Porphyridium purpureum</name>
    <name type="common">Red alga</name>
    <name type="synonym">Porphyridium cruentum</name>
    <dbReference type="NCBI Taxonomy" id="35688"/>
    <lineage>
        <taxon>Eukaryota</taxon>
        <taxon>Rhodophyta</taxon>
        <taxon>Bangiophyceae</taxon>
        <taxon>Porphyridiales</taxon>
        <taxon>Porphyridiaceae</taxon>
        <taxon>Porphyridium</taxon>
    </lineage>
</organism>
<dbReference type="Pfam" id="PF00117">
    <property type="entry name" value="GATase"/>
    <property type="match status" value="1"/>
</dbReference>
<dbReference type="InterPro" id="IPR004651">
    <property type="entry name" value="HisF"/>
</dbReference>
<dbReference type="InterPro" id="IPR011060">
    <property type="entry name" value="RibuloseP-bd_barrel"/>
</dbReference>
<keyword evidence="3 12" id="KW-0378">Hydrolase</keyword>
<gene>
    <name evidence="17" type="ORF">FVE85_7887</name>
</gene>
<dbReference type="Pfam" id="PF00977">
    <property type="entry name" value="His_biosynth"/>
    <property type="match status" value="1"/>
</dbReference>
<feature type="region of interest" description="PRFAR binding" evidence="14">
    <location>
        <begin position="614"/>
        <end position="615"/>
    </location>
</feature>
<dbReference type="GO" id="GO:0004359">
    <property type="term" value="F:glutaminase activity"/>
    <property type="evidence" value="ECO:0007669"/>
    <property type="project" value="UniProtKB-EC"/>
</dbReference>
<dbReference type="UniPathway" id="UPA00031">
    <property type="reaction ID" value="UER00010"/>
</dbReference>
<keyword evidence="2 12" id="KW-0028">Amino-acid biosynthesis</keyword>
<feature type="active site" evidence="13">
    <location>
        <position position="492"/>
    </location>
</feature>
<dbReference type="InterPro" id="IPR017926">
    <property type="entry name" value="GATASE"/>
</dbReference>
<comment type="similarity">
    <text evidence="11 12">In the C-terminal section; belongs to the HisA/HisF family.</text>
</comment>
<feature type="binding site" evidence="14">
    <location>
        <position position="420"/>
    </location>
    <ligand>
        <name>substrate</name>
    </ligand>
</feature>
<evidence type="ECO:0000256" key="10">
    <source>
        <dbReference type="ARBA" id="ARBA00055946"/>
    </source>
</evidence>
<comment type="function">
    <text evidence="10 12">IGPS catalyzes the conversion of PRFAR and glutamine to IGP, AICAR and glutamate. The glutaminase domain produces the ammonia necessary for the cyclase domain to produce IGP and AICAR from PRFAR. The ammonia is channeled to the active site of the cyclase domain.</text>
</comment>
<comment type="catalytic activity">
    <reaction evidence="8 12">
        <text>5-[(5-phospho-1-deoxy-D-ribulos-1-ylimino)methylamino]-1-(5-phospho-beta-D-ribosyl)imidazole-4-carboxamide + L-glutamine = D-erythro-1-(imidazol-4-yl)glycerol 3-phosphate + 5-amino-1-(5-phospho-beta-D-ribosyl)imidazole-4-carboxamide + L-glutamate + H(+)</text>
        <dbReference type="Rhea" id="RHEA:24793"/>
        <dbReference type="ChEBI" id="CHEBI:15378"/>
        <dbReference type="ChEBI" id="CHEBI:29985"/>
        <dbReference type="ChEBI" id="CHEBI:58278"/>
        <dbReference type="ChEBI" id="CHEBI:58359"/>
        <dbReference type="ChEBI" id="CHEBI:58475"/>
        <dbReference type="ChEBI" id="CHEBI:58525"/>
        <dbReference type="EC" id="4.3.2.10"/>
    </reaction>
</comment>
<dbReference type="EMBL" id="VRMN01000009">
    <property type="protein sequence ID" value="KAA8492380.1"/>
    <property type="molecule type" value="Genomic_DNA"/>
</dbReference>
<accession>A0A5J4YN37</accession>
<dbReference type="InterPro" id="IPR029062">
    <property type="entry name" value="Class_I_gatase-like"/>
</dbReference>
<dbReference type="InterPro" id="IPR013785">
    <property type="entry name" value="Aldolase_TIM"/>
</dbReference>
<evidence type="ECO:0000256" key="14">
    <source>
        <dbReference type="PIRSR" id="PIRSR036936-2"/>
    </source>
</evidence>
<reference evidence="18" key="1">
    <citation type="journal article" date="2019" name="Nat. Commun.">
        <title>Expansion of phycobilisome linker gene families in mesophilic red algae.</title>
        <authorList>
            <person name="Lee J."/>
            <person name="Kim D."/>
            <person name="Bhattacharya D."/>
            <person name="Yoon H.S."/>
        </authorList>
    </citation>
    <scope>NUCLEOTIDE SEQUENCE [LARGE SCALE GENOMIC DNA]</scope>
    <source>
        <strain evidence="18">CCMP 1328</strain>
    </source>
</reference>
<comment type="catalytic activity">
    <reaction evidence="9 12">
        <text>L-glutamine + H2O = L-glutamate + NH4(+)</text>
        <dbReference type="Rhea" id="RHEA:15889"/>
        <dbReference type="ChEBI" id="CHEBI:15377"/>
        <dbReference type="ChEBI" id="CHEBI:28938"/>
        <dbReference type="ChEBI" id="CHEBI:29985"/>
        <dbReference type="ChEBI" id="CHEBI:58359"/>
        <dbReference type="EC" id="3.5.1.2"/>
    </reaction>
</comment>
<dbReference type="GO" id="GO:0016829">
    <property type="term" value="F:lyase activity"/>
    <property type="evidence" value="ECO:0007669"/>
    <property type="project" value="UniProtKB-KW"/>
</dbReference>
<dbReference type="GO" id="GO:0000107">
    <property type="term" value="F:imidazoleglycerol-phosphate synthase activity"/>
    <property type="evidence" value="ECO:0007669"/>
    <property type="project" value="UniProtKB-UniRule"/>
</dbReference>
<evidence type="ECO:0000256" key="9">
    <source>
        <dbReference type="ARBA" id="ARBA00049534"/>
    </source>
</evidence>
<feature type="active site" evidence="13">
    <location>
        <position position="333"/>
    </location>
</feature>
<dbReference type="EC" id="3.5.1.2" evidence="12"/>
<comment type="caution">
    <text evidence="17">The sequence shown here is derived from an EMBL/GenBank/DDBJ whole genome shotgun (WGS) entry which is preliminary data.</text>
</comment>
<dbReference type="Gene3D" id="3.20.20.70">
    <property type="entry name" value="Aldolase class I"/>
    <property type="match status" value="1"/>
</dbReference>
<dbReference type="NCBIfam" id="TIGR01855">
    <property type="entry name" value="IMP_synth_hisH"/>
    <property type="match status" value="1"/>
</dbReference>
<evidence type="ECO:0000256" key="2">
    <source>
        <dbReference type="ARBA" id="ARBA00022605"/>
    </source>
</evidence>
<dbReference type="InterPro" id="IPR006062">
    <property type="entry name" value="His_biosynth"/>
</dbReference>
<evidence type="ECO:0000259" key="16">
    <source>
        <dbReference type="Pfam" id="PF00117"/>
    </source>
</evidence>
<evidence type="ECO:0000256" key="3">
    <source>
        <dbReference type="ARBA" id="ARBA00022801"/>
    </source>
</evidence>
<protein>
    <recommendedName>
        <fullName evidence="12">Imidazole glycerol phosphate synthase hisHF</fullName>
    </recommendedName>
    <domain>
        <recommendedName>
            <fullName evidence="12">Glutaminase</fullName>
            <ecNumber evidence="12">3.5.1.2</ecNumber>
        </recommendedName>
    </domain>
    <domain>
        <recommendedName>
            <fullName evidence="12">Cyclase</fullName>
        </recommendedName>
    </domain>
</protein>
<name>A0A5J4YN37_PORPP</name>
<evidence type="ECO:0000313" key="17">
    <source>
        <dbReference type="EMBL" id="KAA8492380.1"/>
    </source>
</evidence>
<comment type="similarity">
    <text evidence="15">Belongs to the HisA/HisF family.</text>
</comment>
<feature type="domain" description="Glutamine amidotransferase" evidence="16">
    <location>
        <begin position="80"/>
        <end position="282"/>
    </location>
</feature>
<dbReference type="Gene3D" id="3.40.50.880">
    <property type="match status" value="1"/>
</dbReference>
<evidence type="ECO:0000256" key="8">
    <source>
        <dbReference type="ARBA" id="ARBA00047838"/>
    </source>
</evidence>
<feature type="region of interest" description="PRFAR binding" evidence="14">
    <location>
        <begin position="490"/>
        <end position="492"/>
    </location>
</feature>
<dbReference type="HAMAP" id="MF_00278">
    <property type="entry name" value="HisH"/>
    <property type="match status" value="1"/>
</dbReference>
<feature type="active site" description="For GATase activity" evidence="13">
    <location>
        <position position="156"/>
    </location>
</feature>
<keyword evidence="4 12" id="KW-0315">Glutamine amidotransferase</keyword>
<dbReference type="PIRSF" id="PIRSF036936">
    <property type="entry name" value="IGPS_HisHF"/>
    <property type="match status" value="1"/>
</dbReference>
<dbReference type="PANTHER" id="PTHR21235">
    <property type="entry name" value="IMIDAZOLE GLYCEROL PHOSPHATE SYNTHASE SUBUNIT HISF/H IGP SYNTHASE SUBUNIT HISF/H"/>
    <property type="match status" value="1"/>
</dbReference>
<dbReference type="CDD" id="cd04731">
    <property type="entry name" value="HisF"/>
    <property type="match status" value="1"/>
</dbReference>
<feature type="region of interest" description="PRFAR binding" evidence="14">
    <location>
        <begin position="452"/>
        <end position="453"/>
    </location>
</feature>
<feature type="active site" description="For GATase activity" evidence="13">
    <location>
        <position position="277"/>
    </location>
</feature>
<evidence type="ECO:0000256" key="4">
    <source>
        <dbReference type="ARBA" id="ARBA00022962"/>
    </source>
</evidence>
<feature type="region of interest" description="PRFAR binding" evidence="14">
    <location>
        <begin position="591"/>
        <end position="592"/>
    </location>
</feature>
<evidence type="ECO:0000256" key="11">
    <source>
        <dbReference type="ARBA" id="ARBA00061106"/>
    </source>
</evidence>
<dbReference type="InterPro" id="IPR050064">
    <property type="entry name" value="IGPS_HisA/HisF"/>
</dbReference>
<sequence>MVVTLSSDGGAGMKEWRRLDGHCMNRQMDMMCAAFVVSDIGAVASLHRRGQGRVRVCTSRANREDLSMNGTERSAQRVTLVDYGAGNVRSLQNALKYVGVEVVHAQRPQDILDAEAIIFPGVGAFGAAMHRLKELDYVHVLKEFIEQSGRPFFGICIGMQALFEASEESPGVKGLGVFPGVIRKFDTENGTLGVPHIGWNTMQLARGAPNGEEDWFLRTNPDAPAMQPDRYYFVHSYRLGEADDVDQLAVTHTVHGHQRFAAAVMRENVLATQCHPEKSGKAGLALLRAALSSQQSDRPQLFLPDNYSNSKTAVHNSSAAARGLSKRVVACLDVRENDAGDLVVTKGDQYDVREKHGNNEVRNLGKPIEVAARYYQEGADEVTFLNITSFRGEPLGDAPMLSVLERTSEKVFVPLCIGGGIRDYTDAAGNTYSSLDVASKYFRSGADKVSLGSDAVYAAEAFYCSGGTLAGTSSIEQISRVYGAQAVVVSVDPKKVWVADAAQTDHVCATSEDPARWGPNGERFWWYQCTVKGGREGRDMDVVQLVTACEHLGAGEILLNSMDADGTNKGFDLDLVRMVTESVSIPVIASSGAGCPQHFVDVFQGTGVEAALAAGIFHRREVSIAEVKECMDATQIRTRL</sequence>
<feature type="region of interest" description="PRFAR binding" evidence="14">
    <location>
        <begin position="565"/>
        <end position="566"/>
    </location>
</feature>
<dbReference type="SUPFAM" id="SSF51366">
    <property type="entry name" value="Ribulose-phoshate binding barrel"/>
    <property type="match status" value="1"/>
</dbReference>
<keyword evidence="7 12" id="KW-0511">Multifunctional enzyme</keyword>